<sequence length="62" mass="6956">TLNNRHAYRVTNSLCKKAMVVELDTGSAAMEIFNNESNDLDDNQENVIPFDISTIQDLAVKK</sequence>
<proteinExistence type="predicted"/>
<comment type="caution">
    <text evidence="1">The sequence shown here is derived from an EMBL/GenBank/DDBJ whole genome shotgun (WGS) entry which is preliminary data.</text>
</comment>
<dbReference type="Proteomes" id="UP000789901">
    <property type="component" value="Unassembled WGS sequence"/>
</dbReference>
<organism evidence="1 2">
    <name type="scientific">Gigaspora margarita</name>
    <dbReference type="NCBI Taxonomy" id="4874"/>
    <lineage>
        <taxon>Eukaryota</taxon>
        <taxon>Fungi</taxon>
        <taxon>Fungi incertae sedis</taxon>
        <taxon>Mucoromycota</taxon>
        <taxon>Glomeromycotina</taxon>
        <taxon>Glomeromycetes</taxon>
        <taxon>Diversisporales</taxon>
        <taxon>Gigasporaceae</taxon>
        <taxon>Gigaspora</taxon>
    </lineage>
</organism>
<protein>
    <submittedName>
        <fullName evidence="1">11074_t:CDS:1</fullName>
    </submittedName>
</protein>
<accession>A0ABN7X225</accession>
<evidence type="ECO:0000313" key="1">
    <source>
        <dbReference type="EMBL" id="CAG8845805.1"/>
    </source>
</evidence>
<dbReference type="EMBL" id="CAJVQB010080957">
    <property type="protein sequence ID" value="CAG8845805.1"/>
    <property type="molecule type" value="Genomic_DNA"/>
</dbReference>
<keyword evidence="2" id="KW-1185">Reference proteome</keyword>
<reference evidence="1 2" key="1">
    <citation type="submission" date="2021-06" db="EMBL/GenBank/DDBJ databases">
        <authorList>
            <person name="Kallberg Y."/>
            <person name="Tangrot J."/>
            <person name="Rosling A."/>
        </authorList>
    </citation>
    <scope>NUCLEOTIDE SEQUENCE [LARGE SCALE GENOMIC DNA]</scope>
    <source>
        <strain evidence="1 2">120-4 pot B 10/14</strain>
    </source>
</reference>
<name>A0ABN7X225_GIGMA</name>
<evidence type="ECO:0000313" key="2">
    <source>
        <dbReference type="Proteomes" id="UP000789901"/>
    </source>
</evidence>
<gene>
    <name evidence="1" type="ORF">GMARGA_LOCUS37841</name>
</gene>
<feature type="non-terminal residue" evidence="1">
    <location>
        <position position="1"/>
    </location>
</feature>